<dbReference type="InterPro" id="IPR018711">
    <property type="entry name" value="NAGPA"/>
</dbReference>
<gene>
    <name evidence="2" type="ORF">J421_1583</name>
</gene>
<accession>W0RFK1</accession>
<evidence type="ECO:0000259" key="1">
    <source>
        <dbReference type="Pfam" id="PF09992"/>
    </source>
</evidence>
<keyword evidence="3" id="KW-1185">Reference proteome</keyword>
<sequence>MRHLPLLAAALVASSLRAQDSARVDTLAPGVVHRHLWRTAFGAATGPWELHVVEVDLRRPDLSIEAAHATGRLVGRRRTSDIARALDSAWCGSGRRVLAAVNGDLFDLKTGENEGNQVVAGTVLKAMPTTDSPFDKVDNAHVQFAVDTHGRPLLERFAFDGRLVADESVLRLDGVNARRGGAAVLYTRAAGATTPRDSAADAARGARHEAAYTIAMRRGDTLTLRRVAAARAGGGTSIPPNGVVLSVADSAEAARAVRARELTAVLGFKPDRGPLRTLVGGWGRLVADGAPVAARADTAESILERFSHNRHPRTVVGFSRDSTTLFLVTVDGRRATSVGMTLAELADAVRALGAWNAMNLDGGGSAAMIVRRRLVNVPSDSAGERTVGNALLVVRRERRADCPR</sequence>
<proteinExistence type="predicted"/>
<dbReference type="HOGENOM" id="CLU_723153_0_0_0"/>
<organism evidence="2 3">
    <name type="scientific">Gemmatirosa kalamazoonensis</name>
    <dbReference type="NCBI Taxonomy" id="861299"/>
    <lineage>
        <taxon>Bacteria</taxon>
        <taxon>Pseudomonadati</taxon>
        <taxon>Gemmatimonadota</taxon>
        <taxon>Gemmatimonadia</taxon>
        <taxon>Gemmatimonadales</taxon>
        <taxon>Gemmatimonadaceae</taxon>
        <taxon>Gemmatirosa</taxon>
    </lineage>
</organism>
<dbReference type="PANTHER" id="PTHR40446">
    <property type="entry name" value="N-ACETYLGLUCOSAMINE-1-PHOSPHODIESTER ALPHA-N-ACETYLGLUCOSAMINIDASE"/>
    <property type="match status" value="1"/>
</dbReference>
<evidence type="ECO:0000313" key="2">
    <source>
        <dbReference type="EMBL" id="AHG89120.1"/>
    </source>
</evidence>
<dbReference type="AlphaFoldDB" id="W0RFK1"/>
<protein>
    <recommendedName>
        <fullName evidence="1">Phosphodiester glycosidase domain-containing protein</fullName>
    </recommendedName>
</protein>
<feature type="domain" description="Phosphodiester glycosidase" evidence="1">
    <location>
        <begin position="236"/>
        <end position="393"/>
    </location>
</feature>
<dbReference type="RefSeq" id="WP_025410633.1">
    <property type="nucleotide sequence ID" value="NZ_CP007128.1"/>
</dbReference>
<dbReference type="OrthoDB" id="9791820at2"/>
<reference evidence="2 3" key="1">
    <citation type="journal article" date="2014" name="Genome Announc.">
        <title>Genome Sequence and Methylome of Soil Bacterium Gemmatirosa kalamazoonensis KBS708T, a Member of the Rarely Cultivated Gemmatimonadetes Phylum.</title>
        <authorList>
            <person name="Debruyn J.M."/>
            <person name="Radosevich M."/>
            <person name="Wommack K.E."/>
            <person name="Polson S.W."/>
            <person name="Hauser L.J."/>
            <person name="Fawaz M.N."/>
            <person name="Korlach J."/>
            <person name="Tsai Y.C."/>
        </authorList>
    </citation>
    <scope>NUCLEOTIDE SEQUENCE [LARGE SCALE GENOMIC DNA]</scope>
    <source>
        <strain evidence="2 3">KBS708</strain>
    </source>
</reference>
<evidence type="ECO:0000313" key="3">
    <source>
        <dbReference type="Proteomes" id="UP000019151"/>
    </source>
</evidence>
<name>W0RFK1_9BACT</name>
<dbReference type="InParanoid" id="W0RFK1"/>
<dbReference type="Pfam" id="PF09992">
    <property type="entry name" value="NAGPA"/>
    <property type="match status" value="1"/>
</dbReference>
<dbReference type="STRING" id="861299.J421_1583"/>
<dbReference type="PANTHER" id="PTHR40446:SF2">
    <property type="entry name" value="N-ACETYLGLUCOSAMINE-1-PHOSPHODIESTER ALPHA-N-ACETYLGLUCOSAMINIDASE"/>
    <property type="match status" value="1"/>
</dbReference>
<dbReference type="eggNOG" id="COG4632">
    <property type="taxonomic scope" value="Bacteria"/>
</dbReference>
<dbReference type="PATRIC" id="fig|861299.3.peg.1607"/>
<dbReference type="KEGG" id="gba:J421_1583"/>
<dbReference type="EMBL" id="CP007128">
    <property type="protein sequence ID" value="AHG89120.1"/>
    <property type="molecule type" value="Genomic_DNA"/>
</dbReference>
<dbReference type="Proteomes" id="UP000019151">
    <property type="component" value="Chromosome"/>
</dbReference>